<keyword evidence="2" id="KW-1185">Reference proteome</keyword>
<evidence type="ECO:0000313" key="2">
    <source>
        <dbReference type="Proteomes" id="UP001163835"/>
    </source>
</evidence>
<organism evidence="1 2">
    <name type="scientific">Lentinula aff. lateritia</name>
    <dbReference type="NCBI Taxonomy" id="2804960"/>
    <lineage>
        <taxon>Eukaryota</taxon>
        <taxon>Fungi</taxon>
        <taxon>Dikarya</taxon>
        <taxon>Basidiomycota</taxon>
        <taxon>Agaricomycotina</taxon>
        <taxon>Agaricomycetes</taxon>
        <taxon>Agaricomycetidae</taxon>
        <taxon>Agaricales</taxon>
        <taxon>Marasmiineae</taxon>
        <taxon>Omphalotaceae</taxon>
        <taxon>Lentinula</taxon>
    </lineage>
</organism>
<comment type="caution">
    <text evidence="1">The sequence shown here is derived from an EMBL/GenBank/DDBJ whole genome shotgun (WGS) entry which is preliminary data.</text>
</comment>
<reference evidence="1" key="1">
    <citation type="submission" date="2022-09" db="EMBL/GenBank/DDBJ databases">
        <title>A Global Phylogenomic Analysis of the Shiitake Genus Lentinula.</title>
        <authorList>
            <consortium name="DOE Joint Genome Institute"/>
            <person name="Sierra-Patev S."/>
            <person name="Min B."/>
            <person name="Naranjo-Ortiz M."/>
            <person name="Looney B."/>
            <person name="Konkel Z."/>
            <person name="Slot J.C."/>
            <person name="Sakamoto Y."/>
            <person name="Steenwyk J.L."/>
            <person name="Rokas A."/>
            <person name="Carro J."/>
            <person name="Camarero S."/>
            <person name="Ferreira P."/>
            <person name="Molpeceres G."/>
            <person name="Ruiz-Duenas F.J."/>
            <person name="Serrano A."/>
            <person name="Henrissat B."/>
            <person name="Drula E."/>
            <person name="Hughes K.W."/>
            <person name="Mata J.L."/>
            <person name="Ishikawa N.K."/>
            <person name="Vargas-Isla R."/>
            <person name="Ushijima S."/>
            <person name="Smith C.A."/>
            <person name="Ahrendt S."/>
            <person name="Andreopoulos W."/>
            <person name="He G."/>
            <person name="Labutti K."/>
            <person name="Lipzen A."/>
            <person name="Ng V."/>
            <person name="Riley R."/>
            <person name="Sandor L."/>
            <person name="Barry K."/>
            <person name="Martinez A.T."/>
            <person name="Xiao Y."/>
            <person name="Gibbons J.G."/>
            <person name="Terashima K."/>
            <person name="Grigoriev I.V."/>
            <person name="Hibbett D.S."/>
        </authorList>
    </citation>
    <scope>NUCLEOTIDE SEQUENCE</scope>
    <source>
        <strain evidence="1">TMI1499</strain>
    </source>
</reference>
<sequence>MAAGAASSALAAPMHPLPVAQEVTHGGLFTARSDDVNLLVHPVTSTLDTGEFNVVINHEGAHEYHHQHAKHHSDEYEVKVDEELELNSDRPNHYDKEFEIEKLPREHIHSHLHAHKDHHEHTVEVVPIPDPHAVGIKVVKEESWLIKMADAPFNHLPVGLVRRQSSQNLLAPSPATAPDTFKPPTPTTHSHGGTKAKLTSMMAKVTQHPKFISMMRNPQLLKLMQHPKIAPYADKFGLNGSGPAKNAAAASTLPVENPVPPIASAAPQIPPLNFDVREVADPTSSDSSSFSPSPSAKSVRLARSFLAPCKDGDYGNGASGSPSGNTGIPPTSHQTHGAQPLPPAPGGVGNSRISTGSWTNDSWYPSVSNAHSCLGQLTPVQHPENGHLSASNAGPSISGTPPPGTSSNMPPHTRRVERHQEAKTFPYHPTYTLCRPGTLCGRSDNPEFEQWFMDMEKNMASVYLQTSTWAEFLKTPVGQKVEQKGPKFEDYVRKHIQQKLGPPLYPDLPLTYEDCQKEFVKMERMTKLASTYICSRTWSAFWESESGREVMGKGPVFKAFVQEQMETKWGLPLEHCSSASGKPSPCNMRQF</sequence>
<name>A0ACC1TQE2_9AGAR</name>
<dbReference type="EMBL" id="MU795373">
    <property type="protein sequence ID" value="KAJ3806842.1"/>
    <property type="molecule type" value="Genomic_DNA"/>
</dbReference>
<gene>
    <name evidence="1" type="ORF">F5876DRAFT_68618</name>
</gene>
<evidence type="ECO:0000313" key="1">
    <source>
        <dbReference type="EMBL" id="KAJ3806842.1"/>
    </source>
</evidence>
<protein>
    <submittedName>
        <fullName evidence="1">Uncharacterized protein</fullName>
    </submittedName>
</protein>
<proteinExistence type="predicted"/>
<dbReference type="Proteomes" id="UP001163835">
    <property type="component" value="Unassembled WGS sequence"/>
</dbReference>
<accession>A0ACC1TQE2</accession>